<sequence length="424" mass="44576">MRRTRIGALAYGLRHLRRAPDLTALAAAKTPEELARLALIPAGRNLGISVSFLPAHLRAEATAALLACRVLDAFEDLSDRTTAAAAVLAAADYLDGTSDTAPPALPGDTADTRDSEAVDRLLAARIADIRALVNALSPAARGRVGAVICDVAGVMAHNLDSPLSRVAYSEGVLGRVTRYACELVAGDVLSEADLRELTGCVAVIAQSANDLRDGEFEIYGVADAEELKRRVMLQLLAPALGGFALLGRLGPGTPSLGARAAMAYMTITTSAFLCAVVDAPAPYRRKVGAALLAASSSKHWTRMLDRVRRSADQAIHRMLDAAPEAAADGGRRTTEVLGAGDPRTMPTSLVPLIVDTTFTLVRTLPEDKLTGELPDAEVRTMMIADHLAFGAMERVSPHEPEALAALATRLQLAALDPSTSGSRP</sequence>
<proteinExistence type="predicted"/>
<gene>
    <name evidence="1" type="ORF">ACFOW8_27575</name>
</gene>
<accession>A0ABV8LCR7</accession>
<dbReference type="RefSeq" id="WP_378554470.1">
    <property type="nucleotide sequence ID" value="NZ_JBHSBA010000015.1"/>
</dbReference>
<comment type="caution">
    <text evidence="1">The sequence shown here is derived from an EMBL/GenBank/DDBJ whole genome shotgun (WGS) entry which is preliminary data.</text>
</comment>
<dbReference type="Proteomes" id="UP001595767">
    <property type="component" value="Unassembled WGS sequence"/>
</dbReference>
<name>A0ABV8LCR7_9NOCA</name>
<evidence type="ECO:0000313" key="1">
    <source>
        <dbReference type="EMBL" id="MFC4128696.1"/>
    </source>
</evidence>
<protein>
    <submittedName>
        <fullName evidence="1">Uncharacterized protein</fullName>
    </submittedName>
</protein>
<organism evidence="1 2">
    <name type="scientific">Nocardia rhizosphaerae</name>
    <dbReference type="NCBI Taxonomy" id="1691571"/>
    <lineage>
        <taxon>Bacteria</taxon>
        <taxon>Bacillati</taxon>
        <taxon>Actinomycetota</taxon>
        <taxon>Actinomycetes</taxon>
        <taxon>Mycobacteriales</taxon>
        <taxon>Nocardiaceae</taxon>
        <taxon>Nocardia</taxon>
    </lineage>
</organism>
<evidence type="ECO:0000313" key="2">
    <source>
        <dbReference type="Proteomes" id="UP001595767"/>
    </source>
</evidence>
<reference evidence="2" key="1">
    <citation type="journal article" date="2019" name="Int. J. Syst. Evol. Microbiol.">
        <title>The Global Catalogue of Microorganisms (GCM) 10K type strain sequencing project: providing services to taxonomists for standard genome sequencing and annotation.</title>
        <authorList>
            <consortium name="The Broad Institute Genomics Platform"/>
            <consortium name="The Broad Institute Genome Sequencing Center for Infectious Disease"/>
            <person name="Wu L."/>
            <person name="Ma J."/>
        </authorList>
    </citation>
    <scope>NUCLEOTIDE SEQUENCE [LARGE SCALE GENOMIC DNA]</scope>
    <source>
        <strain evidence="2">CGMCC 4.7204</strain>
    </source>
</reference>
<dbReference type="EMBL" id="JBHSBA010000015">
    <property type="protein sequence ID" value="MFC4128696.1"/>
    <property type="molecule type" value="Genomic_DNA"/>
</dbReference>
<keyword evidence="2" id="KW-1185">Reference proteome</keyword>